<dbReference type="Pfam" id="PF00004">
    <property type="entry name" value="AAA"/>
    <property type="match status" value="1"/>
</dbReference>
<comment type="similarity">
    <text evidence="1">Belongs to the AAA ATPase family. BCS1 subfamily.</text>
</comment>
<accession>A0A7M1RWE9</accession>
<dbReference type="InterPro" id="IPR003593">
    <property type="entry name" value="AAA+_ATPase"/>
</dbReference>
<dbReference type="InterPro" id="IPR027417">
    <property type="entry name" value="P-loop_NTPase"/>
</dbReference>
<feature type="domain" description="AAA+ ATPase" evidence="2">
    <location>
        <begin position="206"/>
        <end position="328"/>
    </location>
</feature>
<protein>
    <recommendedName>
        <fullName evidence="2">AAA+ ATPase domain-containing protein</fullName>
    </recommendedName>
</protein>
<dbReference type="PANTHER" id="PTHR23070">
    <property type="entry name" value="BCS1 AAA-TYPE ATPASE"/>
    <property type="match status" value="1"/>
</dbReference>
<dbReference type="Proteomes" id="UP000593744">
    <property type="component" value="Segment"/>
</dbReference>
<dbReference type="GeneID" id="65129148"/>
<name>A0A7M1RWE9_9CAUD</name>
<evidence type="ECO:0000259" key="2">
    <source>
        <dbReference type="SMART" id="SM00382"/>
    </source>
</evidence>
<dbReference type="GO" id="GO:0005524">
    <property type="term" value="F:ATP binding"/>
    <property type="evidence" value="ECO:0007669"/>
    <property type="project" value="InterPro"/>
</dbReference>
<sequence>MVKNFNELKDIAKKLMLENNYDIKEEELIYVTTTDITDYYEKIASRDKTVLSEVYGTDELPLIHNYITRAEASTKKLEMDENDYKKNLLSGVKAYYVDDKVFYYVVCPSPTDQDEVLRIYVYTRDIYNYLCETALKDELEVKTNVPNSGIYRAQAVESRYGTFMRYKEITDIQSNPAIHQCKEELVKGLDFFFDNVEMFSKFNQKPLRKFLLCGEPGTGKTSICYDVAKKYSKDSPVVFVTDFQSMAMHIQECSRINRRTVVVFEDCEATLSSRNNSAILNFLDGIDRPNIENGAVVMMTTNHPERIEARISKRPGRIDKIFHINALDGKYAYDVFNLYFGDFMKENKFDATTDTAREAIEIIANGMTGAQIKELFNSYVCYMVSEGKEFNLTDIFDTKVKLFESFNQIDETNNSLTSNFENAQAELYKILRS</sequence>
<dbReference type="Gene3D" id="3.40.50.300">
    <property type="entry name" value="P-loop containing nucleotide triphosphate hydrolases"/>
    <property type="match status" value="1"/>
</dbReference>
<proteinExistence type="inferred from homology"/>
<evidence type="ECO:0000313" key="3">
    <source>
        <dbReference type="EMBL" id="QOR58668.1"/>
    </source>
</evidence>
<evidence type="ECO:0000256" key="1">
    <source>
        <dbReference type="ARBA" id="ARBA00007448"/>
    </source>
</evidence>
<dbReference type="InterPro" id="IPR050747">
    <property type="entry name" value="Mitochondrial_chaperone_BCS1"/>
</dbReference>
<organism evidence="3 4">
    <name type="scientific">uncultured phage cr10_1</name>
    <dbReference type="NCBI Taxonomy" id="2772066"/>
    <lineage>
        <taxon>Viruses</taxon>
        <taxon>Duplodnaviria</taxon>
        <taxon>Heunggongvirae</taxon>
        <taxon>Uroviricota</taxon>
        <taxon>Caudoviricetes</taxon>
        <taxon>Crassvirales</taxon>
        <taxon>Suoliviridae</taxon>
        <taxon>Boorivirinae</taxon>
        <taxon>Canhaevirus</taxon>
        <taxon>Canhaevirus hiberniae</taxon>
    </lineage>
</organism>
<dbReference type="KEGG" id="vg:65129148"/>
<keyword evidence="4" id="KW-1185">Reference proteome</keyword>
<dbReference type="InterPro" id="IPR003959">
    <property type="entry name" value="ATPase_AAA_core"/>
</dbReference>
<dbReference type="EMBL" id="MT774382">
    <property type="protein sequence ID" value="QOR58668.1"/>
    <property type="molecule type" value="Genomic_DNA"/>
</dbReference>
<dbReference type="SUPFAM" id="SSF52540">
    <property type="entry name" value="P-loop containing nucleoside triphosphate hydrolases"/>
    <property type="match status" value="1"/>
</dbReference>
<reference evidence="3 4" key="1">
    <citation type="submission" date="2020-07" db="EMBL/GenBank/DDBJ databases">
        <title>Taxonomic proposal: Crassvirales, a new order of highly abundant and diverse bacterial viruses.</title>
        <authorList>
            <person name="Shkoporov A.N."/>
            <person name="Stockdale S.R."/>
            <person name="Guerin E."/>
            <person name="Ross R.P."/>
            <person name="Hill C."/>
        </authorList>
    </citation>
    <scope>NUCLEOTIDE SEQUENCE [LARGE SCALE GENOMIC DNA]</scope>
</reference>
<dbReference type="SMART" id="SM00382">
    <property type="entry name" value="AAA"/>
    <property type="match status" value="1"/>
</dbReference>
<evidence type="ECO:0000313" key="4">
    <source>
        <dbReference type="Proteomes" id="UP000593744"/>
    </source>
</evidence>
<dbReference type="RefSeq" id="YP_010110826.1">
    <property type="nucleotide sequence ID" value="NC_055875.1"/>
</dbReference>
<dbReference type="GO" id="GO:0016887">
    <property type="term" value="F:ATP hydrolysis activity"/>
    <property type="evidence" value="ECO:0007669"/>
    <property type="project" value="InterPro"/>
</dbReference>